<organism evidence="3">
    <name type="scientific">Synechococcus sp. SB0676_bin_10</name>
    <dbReference type="NCBI Taxonomy" id="2604869"/>
    <lineage>
        <taxon>Bacteria</taxon>
        <taxon>Bacillati</taxon>
        <taxon>Cyanobacteriota</taxon>
        <taxon>Cyanophyceae</taxon>
        <taxon>Synechococcales</taxon>
        <taxon>Synechococcaceae</taxon>
        <taxon>Synechococcus</taxon>
    </lineage>
</organism>
<evidence type="ECO:0000256" key="2">
    <source>
        <dbReference type="SAM" id="Phobius"/>
    </source>
</evidence>
<feature type="region of interest" description="Disordered" evidence="1">
    <location>
        <begin position="34"/>
        <end position="90"/>
    </location>
</feature>
<evidence type="ECO:0000256" key="1">
    <source>
        <dbReference type="SAM" id="MobiDB-lite"/>
    </source>
</evidence>
<keyword evidence="2" id="KW-0472">Membrane</keyword>
<evidence type="ECO:0000313" key="3">
    <source>
        <dbReference type="EMBL" id="MYG37651.1"/>
    </source>
</evidence>
<keyword evidence="2" id="KW-0812">Transmembrane</keyword>
<proteinExistence type="predicted"/>
<sequence>MVPLNRLQSTHRRLLLAGDTILSVTRCGPIGEPMGDPPLFAHPVPRPDPDGLSVSEALSVADSPAPPPAPQTEETAPQHPVDHSPTPVHENQTAAISVGEDAVVLLLSVLGVLILLTLQVVHHLAQQWETSAQARQRPDPPAVGVRKRELANC</sequence>
<reference evidence="3" key="1">
    <citation type="submission" date="2019-09" db="EMBL/GenBank/DDBJ databases">
        <title>Characterisation of the sponge microbiome using genome-centric metagenomics.</title>
        <authorList>
            <person name="Engelberts J.P."/>
            <person name="Robbins S.J."/>
            <person name="De Goeij J.M."/>
            <person name="Aranda M."/>
            <person name="Bell S.C."/>
            <person name="Webster N.S."/>
        </authorList>
    </citation>
    <scope>NUCLEOTIDE SEQUENCE</scope>
    <source>
        <strain evidence="3">SB0676_bin_10</strain>
    </source>
</reference>
<keyword evidence="2" id="KW-1133">Transmembrane helix</keyword>
<dbReference type="AlphaFoldDB" id="A0A6B1F3U4"/>
<accession>A0A6B1F3U4</accession>
<name>A0A6B1F3U4_9SYNE</name>
<gene>
    <name evidence="3" type="ORF">F4162_01235</name>
</gene>
<dbReference type="EMBL" id="VYDO01000051">
    <property type="protein sequence ID" value="MYG37651.1"/>
    <property type="molecule type" value="Genomic_DNA"/>
</dbReference>
<feature type="transmembrane region" description="Helical" evidence="2">
    <location>
        <begin position="102"/>
        <end position="121"/>
    </location>
</feature>
<protein>
    <submittedName>
        <fullName evidence="3">Uncharacterized protein</fullName>
    </submittedName>
</protein>
<comment type="caution">
    <text evidence="3">The sequence shown here is derived from an EMBL/GenBank/DDBJ whole genome shotgun (WGS) entry which is preliminary data.</text>
</comment>